<evidence type="ECO:0000259" key="5">
    <source>
        <dbReference type="PROSITE" id="PS50222"/>
    </source>
</evidence>
<feature type="domain" description="EF-hand" evidence="5">
    <location>
        <begin position="535"/>
        <end position="570"/>
    </location>
</feature>
<dbReference type="PROSITE" id="PS00018">
    <property type="entry name" value="EF_HAND_1"/>
    <property type="match status" value="6"/>
</dbReference>
<feature type="domain" description="EF-hand" evidence="5">
    <location>
        <begin position="433"/>
        <end position="468"/>
    </location>
</feature>
<keyword evidence="1" id="KW-0479">Metal-binding</keyword>
<feature type="compositionally biased region" description="Low complexity" evidence="4">
    <location>
        <begin position="14"/>
        <end position="29"/>
    </location>
</feature>
<feature type="domain" description="EF-hand" evidence="5">
    <location>
        <begin position="397"/>
        <end position="432"/>
    </location>
</feature>
<dbReference type="SMART" id="SM00054">
    <property type="entry name" value="EFh"/>
    <property type="match status" value="6"/>
</dbReference>
<evidence type="ECO:0000256" key="2">
    <source>
        <dbReference type="ARBA" id="ARBA00022737"/>
    </source>
</evidence>
<feature type="domain" description="EF-hand" evidence="5">
    <location>
        <begin position="499"/>
        <end position="534"/>
    </location>
</feature>
<feature type="region of interest" description="Disordered" evidence="4">
    <location>
        <begin position="247"/>
        <end position="276"/>
    </location>
</feature>
<dbReference type="FunFam" id="1.10.238.10:FF:000178">
    <property type="entry name" value="Calmodulin-2 A"/>
    <property type="match status" value="1"/>
</dbReference>
<dbReference type="AlphaFoldDB" id="A0A7S1J2T4"/>
<evidence type="ECO:0000256" key="1">
    <source>
        <dbReference type="ARBA" id="ARBA00022723"/>
    </source>
</evidence>
<feature type="compositionally biased region" description="Basic and acidic residues" evidence="4">
    <location>
        <begin position="117"/>
        <end position="133"/>
    </location>
</feature>
<feature type="compositionally biased region" description="Pro residues" evidence="4">
    <location>
        <begin position="167"/>
        <end position="185"/>
    </location>
</feature>
<feature type="domain" description="EF-hand" evidence="5">
    <location>
        <begin position="351"/>
        <end position="386"/>
    </location>
</feature>
<dbReference type="GO" id="GO:0043226">
    <property type="term" value="C:organelle"/>
    <property type="evidence" value="ECO:0007669"/>
    <property type="project" value="UniProtKB-ARBA"/>
</dbReference>
<proteinExistence type="predicted"/>
<gene>
    <name evidence="6" type="ORF">EGYM00392_LOCUS41955</name>
</gene>
<keyword evidence="2" id="KW-0677">Repeat</keyword>
<dbReference type="Pfam" id="PF13499">
    <property type="entry name" value="EF-hand_7"/>
    <property type="match status" value="3"/>
</dbReference>
<organism evidence="6">
    <name type="scientific">Eutreptiella gymnastica</name>
    <dbReference type="NCBI Taxonomy" id="73025"/>
    <lineage>
        <taxon>Eukaryota</taxon>
        <taxon>Discoba</taxon>
        <taxon>Euglenozoa</taxon>
        <taxon>Euglenida</taxon>
        <taxon>Spirocuta</taxon>
        <taxon>Euglenophyceae</taxon>
        <taxon>Eutreptiales</taxon>
        <taxon>Eutreptiaceae</taxon>
        <taxon>Eutreptiella</taxon>
    </lineage>
</organism>
<dbReference type="EMBL" id="HBGA01112764">
    <property type="protein sequence ID" value="CAD9030813.1"/>
    <property type="molecule type" value="Transcribed_RNA"/>
</dbReference>
<sequence>MSALPSFAPTPWVATTAATTTTTTTTAATPPAPETEEKTYYGAGGAQSTYVTVREDDPVGGKKKISTYHLAQAAFDRYERNQPRKMAPKMCHHNQAIMDNYGDGQVTFLPQGRSEPYKYKDHSRPEAAHEPVKIKPGNVYPPSGNVHRLPAGPTPAAPVDTWTEPEQPAPGMPKWRPPPRVEAPKPPAMPRIWQPPAEPVAPEAPPAPAKVPSLHMERTTEIQPAETTITTDPTTGAYHKVTKSSFHASGKSSWGSMAAGAATQLEKKPSTGRIPSMGRMPSMGHLPSMKAKVPSLQAMPVHQEATPIPEAAVSPRTGVALAAFRMYDIDGSGELDVHEFHKAMQEMGMGYSFEDAENLFLMIDEDGSGVLSLQEFMEHCREYLKDGAGAGPLSEEQAEAEARKAFVRYDTDGNGFLDVNEFLQAIKDLGLGTSMEDAEALFSMADDDGNGTMEMEEFVMHCVDAIRNGMTFRGPPPPGAKLKSRHSLIVKGSLQPTGDPVLDAKTTFKKFDIDDSGYLDIYEFMSAMKELGLGFTFADASALFSEIDTDGDGTMDCNEFTQHYLKYCSQ</sequence>
<dbReference type="Gene3D" id="1.10.238.10">
    <property type="entry name" value="EF-hand"/>
    <property type="match status" value="3"/>
</dbReference>
<dbReference type="InterPro" id="IPR002048">
    <property type="entry name" value="EF_hand_dom"/>
</dbReference>
<protein>
    <recommendedName>
        <fullName evidence="5">EF-hand domain-containing protein</fullName>
    </recommendedName>
</protein>
<feature type="region of interest" description="Disordered" evidence="4">
    <location>
        <begin position="117"/>
        <end position="185"/>
    </location>
</feature>
<feature type="region of interest" description="Disordered" evidence="4">
    <location>
        <begin position="14"/>
        <end position="41"/>
    </location>
</feature>
<name>A0A7S1J2T4_9EUGL</name>
<keyword evidence="3" id="KW-0106">Calcium</keyword>
<evidence type="ECO:0000256" key="4">
    <source>
        <dbReference type="SAM" id="MobiDB-lite"/>
    </source>
</evidence>
<evidence type="ECO:0000256" key="3">
    <source>
        <dbReference type="ARBA" id="ARBA00022837"/>
    </source>
</evidence>
<reference evidence="6" key="1">
    <citation type="submission" date="2021-01" db="EMBL/GenBank/DDBJ databases">
        <authorList>
            <person name="Corre E."/>
            <person name="Pelletier E."/>
            <person name="Niang G."/>
            <person name="Scheremetjew M."/>
            <person name="Finn R."/>
            <person name="Kale V."/>
            <person name="Holt S."/>
            <person name="Cochrane G."/>
            <person name="Meng A."/>
            <person name="Brown T."/>
            <person name="Cohen L."/>
        </authorList>
    </citation>
    <scope>NUCLEOTIDE SEQUENCE</scope>
    <source>
        <strain evidence="6">NIES-381</strain>
    </source>
</reference>
<evidence type="ECO:0000313" key="6">
    <source>
        <dbReference type="EMBL" id="CAD9030813.1"/>
    </source>
</evidence>
<dbReference type="CDD" id="cd00051">
    <property type="entry name" value="EFh"/>
    <property type="match status" value="2"/>
</dbReference>
<accession>A0A7S1J2T4</accession>
<dbReference type="InterPro" id="IPR011992">
    <property type="entry name" value="EF-hand-dom_pair"/>
</dbReference>
<dbReference type="InterPro" id="IPR051581">
    <property type="entry name" value="Ca-bind"/>
</dbReference>
<dbReference type="PANTHER" id="PTHR34524">
    <property type="entry name" value="CALCYPHOSIN"/>
    <property type="match status" value="1"/>
</dbReference>
<dbReference type="PANTHER" id="PTHR34524:SF6">
    <property type="entry name" value="CALCYPHOSINE LIKE"/>
    <property type="match status" value="1"/>
</dbReference>
<feature type="domain" description="EF-hand" evidence="5">
    <location>
        <begin position="315"/>
        <end position="350"/>
    </location>
</feature>
<dbReference type="InterPro" id="IPR018247">
    <property type="entry name" value="EF_Hand_1_Ca_BS"/>
</dbReference>
<dbReference type="GO" id="GO:0005509">
    <property type="term" value="F:calcium ion binding"/>
    <property type="evidence" value="ECO:0007669"/>
    <property type="project" value="InterPro"/>
</dbReference>
<dbReference type="SUPFAM" id="SSF47473">
    <property type="entry name" value="EF-hand"/>
    <property type="match status" value="2"/>
</dbReference>
<dbReference type="PROSITE" id="PS50222">
    <property type="entry name" value="EF_HAND_2"/>
    <property type="match status" value="6"/>
</dbReference>